<dbReference type="AlphaFoldDB" id="A0A4Y7S7P9"/>
<accession>A0A4Y7S7P9</accession>
<dbReference type="EMBL" id="QPFP01000304">
    <property type="protein sequence ID" value="TEB17460.1"/>
    <property type="molecule type" value="Genomic_DNA"/>
</dbReference>
<proteinExistence type="predicted"/>
<dbReference type="Proteomes" id="UP000298030">
    <property type="component" value="Unassembled WGS sequence"/>
</dbReference>
<keyword evidence="2" id="KW-1185">Reference proteome</keyword>
<reference evidence="1 2" key="1">
    <citation type="journal article" date="2019" name="Nat. Ecol. Evol.">
        <title>Megaphylogeny resolves global patterns of mushroom evolution.</title>
        <authorList>
            <person name="Varga T."/>
            <person name="Krizsan K."/>
            <person name="Foldi C."/>
            <person name="Dima B."/>
            <person name="Sanchez-Garcia M."/>
            <person name="Sanchez-Ramirez S."/>
            <person name="Szollosi G.J."/>
            <person name="Szarkandi J.G."/>
            <person name="Papp V."/>
            <person name="Albert L."/>
            <person name="Andreopoulos W."/>
            <person name="Angelini C."/>
            <person name="Antonin V."/>
            <person name="Barry K.W."/>
            <person name="Bougher N.L."/>
            <person name="Buchanan P."/>
            <person name="Buyck B."/>
            <person name="Bense V."/>
            <person name="Catcheside P."/>
            <person name="Chovatia M."/>
            <person name="Cooper J."/>
            <person name="Damon W."/>
            <person name="Desjardin D."/>
            <person name="Finy P."/>
            <person name="Geml J."/>
            <person name="Haridas S."/>
            <person name="Hughes K."/>
            <person name="Justo A."/>
            <person name="Karasinski D."/>
            <person name="Kautmanova I."/>
            <person name="Kiss B."/>
            <person name="Kocsube S."/>
            <person name="Kotiranta H."/>
            <person name="LaButti K.M."/>
            <person name="Lechner B.E."/>
            <person name="Liimatainen K."/>
            <person name="Lipzen A."/>
            <person name="Lukacs Z."/>
            <person name="Mihaltcheva S."/>
            <person name="Morgado L.N."/>
            <person name="Niskanen T."/>
            <person name="Noordeloos M.E."/>
            <person name="Ohm R.A."/>
            <person name="Ortiz-Santana B."/>
            <person name="Ovrebo C."/>
            <person name="Racz N."/>
            <person name="Riley R."/>
            <person name="Savchenko A."/>
            <person name="Shiryaev A."/>
            <person name="Soop K."/>
            <person name="Spirin V."/>
            <person name="Szebenyi C."/>
            <person name="Tomsovsky M."/>
            <person name="Tulloss R.E."/>
            <person name="Uehling J."/>
            <person name="Grigoriev I.V."/>
            <person name="Vagvolgyi C."/>
            <person name="Papp T."/>
            <person name="Martin F.M."/>
            <person name="Miettinen O."/>
            <person name="Hibbett D.S."/>
            <person name="Nagy L.G."/>
        </authorList>
    </citation>
    <scope>NUCLEOTIDE SEQUENCE [LARGE SCALE GENOMIC DNA]</scope>
    <source>
        <strain evidence="1 2">FP101781</strain>
    </source>
</reference>
<comment type="caution">
    <text evidence="1">The sequence shown here is derived from an EMBL/GenBank/DDBJ whole genome shotgun (WGS) entry which is preliminary data.</text>
</comment>
<gene>
    <name evidence="1" type="ORF">FA13DRAFT_766554</name>
</gene>
<organism evidence="1 2">
    <name type="scientific">Coprinellus micaceus</name>
    <name type="common">Glistening ink-cap mushroom</name>
    <name type="synonym">Coprinus micaceus</name>
    <dbReference type="NCBI Taxonomy" id="71717"/>
    <lineage>
        <taxon>Eukaryota</taxon>
        <taxon>Fungi</taxon>
        <taxon>Dikarya</taxon>
        <taxon>Basidiomycota</taxon>
        <taxon>Agaricomycotina</taxon>
        <taxon>Agaricomycetes</taxon>
        <taxon>Agaricomycetidae</taxon>
        <taxon>Agaricales</taxon>
        <taxon>Agaricineae</taxon>
        <taxon>Psathyrellaceae</taxon>
        <taxon>Coprinellus</taxon>
    </lineage>
</organism>
<sequence>MKKRRDPTLSPQEDALTFVNKARGVVSLFNSLDIAGGPALSNALFPMGEWAFPIFDKVEKHLLSLPLPRESYRDVLERIGDYSGLYKMQQSLIGGKGFDFGSWLNPEGVDDLEEGWNSMLVARRGLCWNATCPSSGTGVRARFCSQCKVIRYCSEEVRLRTVQLYRTETDIHPSTFSVNEQHGNTKRHLTSAFAC</sequence>
<evidence type="ECO:0000313" key="2">
    <source>
        <dbReference type="Proteomes" id="UP000298030"/>
    </source>
</evidence>
<evidence type="ECO:0008006" key="3">
    <source>
        <dbReference type="Google" id="ProtNLM"/>
    </source>
</evidence>
<evidence type="ECO:0000313" key="1">
    <source>
        <dbReference type="EMBL" id="TEB17460.1"/>
    </source>
</evidence>
<protein>
    <recommendedName>
        <fullName evidence="3">MYND-type domain-containing protein</fullName>
    </recommendedName>
</protein>
<name>A0A4Y7S7P9_COPMI</name>